<evidence type="ECO:0000256" key="1">
    <source>
        <dbReference type="SAM" id="Phobius"/>
    </source>
</evidence>
<dbReference type="InterPro" id="IPR013783">
    <property type="entry name" value="Ig-like_fold"/>
</dbReference>
<proteinExistence type="predicted"/>
<dbReference type="AlphaFoldDB" id="A0AAD1VL08"/>
<sequence length="193" mass="22248">MASTWIHIIILGSCLLVTQLNAVDEEEAFIINPPENVTIQWHENDITIYCKNPDIDYLSICYEMKMRFKSSNTNHWEKSIVSLECMGFIPFYCTFDGINLDPEKCYLIELQFLGLRHCFNEDIESVWGPNISLVKGMDSDTCMKNEDIRKDSVSYGFANLLYISSALLLVVIFITSLACATKRYVLAFFFFKL</sequence>
<feature type="signal peptide" evidence="2">
    <location>
        <begin position="1"/>
        <end position="22"/>
    </location>
</feature>
<keyword evidence="1" id="KW-1133">Transmembrane helix</keyword>
<gene>
    <name evidence="4" type="ORF">PECUL_23A004071</name>
</gene>
<keyword evidence="1" id="KW-0472">Membrane</keyword>
<dbReference type="Proteomes" id="UP001295444">
    <property type="component" value="Chromosome 01"/>
</dbReference>
<evidence type="ECO:0000313" key="4">
    <source>
        <dbReference type="EMBL" id="CAH2223439.1"/>
    </source>
</evidence>
<protein>
    <recommendedName>
        <fullName evidence="3">Cytokine receptor-like factor 2-like D2 domain-containing protein</fullName>
    </recommendedName>
</protein>
<dbReference type="EMBL" id="OW240912">
    <property type="protein sequence ID" value="CAH2223439.1"/>
    <property type="molecule type" value="Genomic_DNA"/>
</dbReference>
<feature type="transmembrane region" description="Helical" evidence="1">
    <location>
        <begin position="160"/>
        <end position="180"/>
    </location>
</feature>
<evidence type="ECO:0000259" key="3">
    <source>
        <dbReference type="Pfam" id="PF21605"/>
    </source>
</evidence>
<dbReference type="Gene3D" id="2.60.40.10">
    <property type="entry name" value="Immunoglobulins"/>
    <property type="match status" value="1"/>
</dbReference>
<feature type="domain" description="Cytokine receptor-like factor 2-like D2" evidence="3">
    <location>
        <begin position="32"/>
        <end position="131"/>
    </location>
</feature>
<reference evidence="4" key="1">
    <citation type="submission" date="2022-03" db="EMBL/GenBank/DDBJ databases">
        <authorList>
            <person name="Alioto T."/>
            <person name="Alioto T."/>
            <person name="Gomez Garrido J."/>
        </authorList>
    </citation>
    <scope>NUCLEOTIDE SEQUENCE</scope>
</reference>
<name>A0AAD1VL08_PELCU</name>
<dbReference type="InterPro" id="IPR048648">
    <property type="entry name" value="CRLF2-like_D2"/>
</dbReference>
<organism evidence="4 5">
    <name type="scientific">Pelobates cultripes</name>
    <name type="common">Western spadefoot toad</name>
    <dbReference type="NCBI Taxonomy" id="61616"/>
    <lineage>
        <taxon>Eukaryota</taxon>
        <taxon>Metazoa</taxon>
        <taxon>Chordata</taxon>
        <taxon>Craniata</taxon>
        <taxon>Vertebrata</taxon>
        <taxon>Euteleostomi</taxon>
        <taxon>Amphibia</taxon>
        <taxon>Batrachia</taxon>
        <taxon>Anura</taxon>
        <taxon>Pelobatoidea</taxon>
        <taxon>Pelobatidae</taxon>
        <taxon>Pelobates</taxon>
    </lineage>
</organism>
<keyword evidence="1" id="KW-0812">Transmembrane</keyword>
<keyword evidence="5" id="KW-1185">Reference proteome</keyword>
<evidence type="ECO:0000313" key="5">
    <source>
        <dbReference type="Proteomes" id="UP001295444"/>
    </source>
</evidence>
<feature type="chain" id="PRO_5042296098" description="Cytokine receptor-like factor 2-like D2 domain-containing protein" evidence="2">
    <location>
        <begin position="23"/>
        <end position="193"/>
    </location>
</feature>
<accession>A0AAD1VL08</accession>
<evidence type="ECO:0000256" key="2">
    <source>
        <dbReference type="SAM" id="SignalP"/>
    </source>
</evidence>
<keyword evidence="2" id="KW-0732">Signal</keyword>
<dbReference type="Pfam" id="PF21605">
    <property type="entry name" value="CRLF2-like_D2"/>
    <property type="match status" value="1"/>
</dbReference>